<dbReference type="RefSeq" id="XP_062883423.1">
    <property type="nucleotide sequence ID" value="XM_063027468.1"/>
</dbReference>
<feature type="region of interest" description="Disordered" evidence="1">
    <location>
        <begin position="596"/>
        <end position="636"/>
    </location>
</feature>
<feature type="region of interest" description="Disordered" evidence="1">
    <location>
        <begin position="522"/>
        <end position="547"/>
    </location>
</feature>
<proteinExistence type="predicted"/>
<dbReference type="KEGG" id="cdeu:CNBG_3455"/>
<evidence type="ECO:0000313" key="2">
    <source>
        <dbReference type="EMBL" id="KGB77617.1"/>
    </source>
</evidence>
<protein>
    <submittedName>
        <fullName evidence="2">Uncharacterized protein</fullName>
    </submittedName>
</protein>
<dbReference type="Proteomes" id="UP000029445">
    <property type="component" value="Chromosome 1"/>
</dbReference>
<dbReference type="EMBL" id="CP025759">
    <property type="protein sequence ID" value="KGB77617.1"/>
    <property type="molecule type" value="Genomic_DNA"/>
</dbReference>
<evidence type="ECO:0000256" key="1">
    <source>
        <dbReference type="SAM" id="MobiDB-lite"/>
    </source>
</evidence>
<reference evidence="2 3" key="1">
    <citation type="journal article" date="2011" name="MBio">
        <title>Genome variation in Cryptococcus gattii, an emerging pathogen of immunocompetent hosts.</title>
        <authorList>
            <person name="D'Souza C.A."/>
            <person name="Kronstad J.W."/>
            <person name="Taylor G."/>
            <person name="Warren R."/>
            <person name="Yuen M."/>
            <person name="Hu G."/>
            <person name="Jung W.H."/>
            <person name="Sham A."/>
            <person name="Kidd S.E."/>
            <person name="Tangen K."/>
            <person name="Lee N."/>
            <person name="Zeilmaker T."/>
            <person name="Sawkins J."/>
            <person name="McVicker G."/>
            <person name="Shah S."/>
            <person name="Gnerre S."/>
            <person name="Griggs A."/>
            <person name="Zeng Q."/>
            <person name="Bartlett K."/>
            <person name="Li W."/>
            <person name="Wang X."/>
            <person name="Heitman J."/>
            <person name="Stajich J.E."/>
            <person name="Fraser J.A."/>
            <person name="Meyer W."/>
            <person name="Carter D."/>
            <person name="Schein J."/>
            <person name="Krzywinski M."/>
            <person name="Kwon-Chung K.J."/>
            <person name="Varma A."/>
            <person name="Wang J."/>
            <person name="Brunham R."/>
            <person name="Fyfe M."/>
            <person name="Ouellette B.F."/>
            <person name="Siddiqui A."/>
            <person name="Marra M."/>
            <person name="Jones S."/>
            <person name="Holt R."/>
            <person name="Birren B.W."/>
            <person name="Galagan J.E."/>
            <person name="Cuomo C.A."/>
        </authorList>
    </citation>
    <scope>NUCLEOTIDE SEQUENCE [LARGE SCALE GENOMIC DNA]</scope>
    <source>
        <strain evidence="2 3">R265</strain>
    </source>
</reference>
<keyword evidence="3" id="KW-1185">Reference proteome</keyword>
<dbReference type="AlphaFoldDB" id="A0A095CB91"/>
<dbReference type="GeneID" id="88179743"/>
<dbReference type="STRING" id="294750.A0A095CB91"/>
<name>A0A095CB91_CRYD2</name>
<gene>
    <name evidence="2" type="ORF">CNBG_3455</name>
</gene>
<feature type="region of interest" description="Disordered" evidence="1">
    <location>
        <begin position="229"/>
        <end position="262"/>
    </location>
</feature>
<dbReference type="OMA" id="TVSVRCY"/>
<sequence length="656" mass="71944">MLDLSVTPKHGNAGGRYFPHTGHLGVSPVVVQGRVATKLPPVCDPLLVKSISLRIKCTEYRTGGAFEGDLQNTLWEQSQLLLAPPNGEKYIDVGDWDQQFKMVIPIEAATQGRSTMCIREYKVVWRMEVAIEHKPIHYVGTSITKAFALNLQNHQAPPLRPLSPIPSLYIGSDAYVSEVRLCVPHGVFGPGDSFHVALQIKPENPITMIKKVTVVLERLITLVDTKSAGRRDSFNDQSPPKRRHMHSSRSYSPTQSSKFSSILRRSLSPRPPFHRLRPDLHPLIDHSVQHEDQVIRDKITESASTEMSSEGAGFWCSLPMSLPRRTGKWALGETHQTGLVSISYQLRASITFKSDRRTSPSETFVLPAVPVILISTSTAERLDAVAAAQPKRKKLGSLGKGLYLHGENSSILNSESPILSQEPPALSPVSGVATDIKPILLPPDKSQHPPPQSISFSFPSPPQRSPTISSLPIHSLLNPEDSKSPPNHQLLSPPPTRQGPSSLAEVADPESGSLLQLFHVQGSGRRISTTTSEEEEVQPSRSRQKLRAELPTTIAGFEWPSLPSLDALGMGLPHVPEDHRPRSRPRTAPIHSAFAMSKNDVPPPLSGRFGRPMSGGELQQRPMTSAGASRSWRKDKDAATFAFAVPEDKENRDMGG</sequence>
<organism evidence="2 3">
    <name type="scientific">Cryptococcus deuterogattii (strain R265)</name>
    <name type="common">Cryptococcus gattii VGII (strain R265)</name>
    <dbReference type="NCBI Taxonomy" id="294750"/>
    <lineage>
        <taxon>Eukaryota</taxon>
        <taxon>Fungi</taxon>
        <taxon>Dikarya</taxon>
        <taxon>Basidiomycota</taxon>
        <taxon>Agaricomycotina</taxon>
        <taxon>Tremellomycetes</taxon>
        <taxon>Tremellales</taxon>
        <taxon>Cryptococcaceae</taxon>
        <taxon>Cryptococcus</taxon>
        <taxon>Cryptococcus gattii species complex</taxon>
    </lineage>
</organism>
<dbReference type="VEuPathDB" id="FungiDB:CNBG_3455"/>
<feature type="compositionally biased region" description="Polar residues" evidence="1">
    <location>
        <begin position="248"/>
        <end position="259"/>
    </location>
</feature>
<feature type="region of interest" description="Disordered" evidence="1">
    <location>
        <begin position="436"/>
        <end position="508"/>
    </location>
</feature>
<reference evidence="2 3" key="2">
    <citation type="journal article" date="2018" name="Proc. Natl. Acad. Sci.">
        <title>RNAi is a critical determinant of centromere evolution in closely related fungi.</title>
        <authorList>
            <person name="Yadav V."/>
            <person name="Sun S."/>
            <person name="Billmyre R.B."/>
            <person name="Thimmappa B.C."/>
            <person name="Shea T."/>
            <person name="Lintner R."/>
            <person name="Bakkeren G."/>
            <person name="Cuomo C.A."/>
            <person name="Heitman J."/>
            <person name="Sanyal K."/>
        </authorList>
    </citation>
    <scope>NUCLEOTIDE SEQUENCE [LARGE SCALE GENOMIC DNA]</scope>
    <source>
        <strain evidence="2 3">R265</strain>
    </source>
</reference>
<dbReference type="HOGENOM" id="CLU_417967_0_0_1"/>
<dbReference type="OrthoDB" id="3230530at2759"/>
<evidence type="ECO:0000313" key="3">
    <source>
        <dbReference type="Proteomes" id="UP000029445"/>
    </source>
</evidence>
<accession>A0A095CB91</accession>